<dbReference type="GO" id="GO:0008270">
    <property type="term" value="F:zinc ion binding"/>
    <property type="evidence" value="ECO:0007669"/>
    <property type="project" value="UniProtKB-KW"/>
</dbReference>
<feature type="domain" description="B30.2/SPRY" evidence="4">
    <location>
        <begin position="16"/>
        <end position="209"/>
    </location>
</feature>
<dbReference type="PANTHER" id="PTHR25465">
    <property type="entry name" value="B-BOX DOMAIN CONTAINING"/>
    <property type="match status" value="1"/>
</dbReference>
<dbReference type="InterPro" id="IPR003879">
    <property type="entry name" value="Butyrophylin_SPRY"/>
</dbReference>
<organism evidence="5 6">
    <name type="scientific">Cyprinus carpio</name>
    <name type="common">Common carp</name>
    <dbReference type="NCBI Taxonomy" id="7962"/>
    <lineage>
        <taxon>Eukaryota</taxon>
        <taxon>Metazoa</taxon>
        <taxon>Chordata</taxon>
        <taxon>Craniata</taxon>
        <taxon>Vertebrata</taxon>
        <taxon>Euteleostomi</taxon>
        <taxon>Actinopterygii</taxon>
        <taxon>Neopterygii</taxon>
        <taxon>Teleostei</taxon>
        <taxon>Ostariophysi</taxon>
        <taxon>Cypriniformes</taxon>
        <taxon>Cyprinidae</taxon>
        <taxon>Cyprininae</taxon>
        <taxon>Cyprinus</taxon>
    </lineage>
</organism>
<dbReference type="SUPFAM" id="SSF49899">
    <property type="entry name" value="Concanavalin A-like lectins/glucanases"/>
    <property type="match status" value="1"/>
</dbReference>
<dbReference type="CDD" id="cd16040">
    <property type="entry name" value="SPRY_PRY_SNTX"/>
    <property type="match status" value="1"/>
</dbReference>
<evidence type="ECO:0000313" key="6">
    <source>
        <dbReference type="Proteomes" id="UP000694700"/>
    </source>
</evidence>
<dbReference type="InterPro" id="IPR003877">
    <property type="entry name" value="SPRY_dom"/>
</dbReference>
<reference evidence="5" key="1">
    <citation type="submission" date="2025-08" db="UniProtKB">
        <authorList>
            <consortium name="Ensembl"/>
        </authorList>
    </citation>
    <scope>IDENTIFICATION</scope>
</reference>
<dbReference type="InterPro" id="IPR001870">
    <property type="entry name" value="B30.2/SPRY"/>
</dbReference>
<keyword evidence="1" id="KW-0479">Metal-binding</keyword>
<dbReference type="PROSITE" id="PS50188">
    <property type="entry name" value="B302_SPRY"/>
    <property type="match status" value="1"/>
</dbReference>
<evidence type="ECO:0000256" key="3">
    <source>
        <dbReference type="ARBA" id="ARBA00022833"/>
    </source>
</evidence>
<evidence type="ECO:0000313" key="5">
    <source>
        <dbReference type="Ensembl" id="ENSCCRP00015031035.1"/>
    </source>
</evidence>
<dbReference type="FunFam" id="2.60.120.920:FF:000037">
    <property type="entry name" value="Si:dkey-191j3.2"/>
    <property type="match status" value="1"/>
</dbReference>
<dbReference type="InterPro" id="IPR043136">
    <property type="entry name" value="B30.2/SPRY_sf"/>
</dbReference>
<dbReference type="AlphaFoldDB" id="A0A8C1U1S5"/>
<keyword evidence="3" id="KW-0862">Zinc</keyword>
<keyword evidence="2" id="KW-0863">Zinc-finger</keyword>
<dbReference type="Gene3D" id="2.60.120.920">
    <property type="match status" value="1"/>
</dbReference>
<dbReference type="PRINTS" id="PR01407">
    <property type="entry name" value="BUTYPHLNCDUF"/>
</dbReference>
<evidence type="ECO:0000259" key="4">
    <source>
        <dbReference type="PROSITE" id="PS50188"/>
    </source>
</evidence>
<dbReference type="Pfam" id="PF13765">
    <property type="entry name" value="PRY"/>
    <property type="match status" value="1"/>
</dbReference>
<dbReference type="InterPro" id="IPR006574">
    <property type="entry name" value="PRY"/>
</dbReference>
<dbReference type="Ensembl" id="ENSCCRT00015032126.1">
    <property type="protein sequence ID" value="ENSCCRP00015031035.1"/>
    <property type="gene ID" value="ENSCCRG00015013032.1"/>
</dbReference>
<dbReference type="SMART" id="SM00589">
    <property type="entry name" value="PRY"/>
    <property type="match status" value="1"/>
</dbReference>
<dbReference type="InterPro" id="IPR051051">
    <property type="entry name" value="E3_ubiq-ligase_TRIM/RNF"/>
</dbReference>
<dbReference type="InterPro" id="IPR013320">
    <property type="entry name" value="ConA-like_dom_sf"/>
</dbReference>
<dbReference type="GO" id="GO:0005737">
    <property type="term" value="C:cytoplasm"/>
    <property type="evidence" value="ECO:0007669"/>
    <property type="project" value="UniProtKB-ARBA"/>
</dbReference>
<dbReference type="SMART" id="SM00449">
    <property type="entry name" value="SPRY"/>
    <property type="match status" value="1"/>
</dbReference>
<evidence type="ECO:0000256" key="2">
    <source>
        <dbReference type="ARBA" id="ARBA00022771"/>
    </source>
</evidence>
<dbReference type="Pfam" id="PF00622">
    <property type="entry name" value="SPRY"/>
    <property type="match status" value="1"/>
</dbReference>
<dbReference type="Proteomes" id="UP000694700">
    <property type="component" value="Unplaced"/>
</dbReference>
<name>A0A8C1U1S5_CYPCA</name>
<protein>
    <recommendedName>
        <fullName evidence="4">B30.2/SPRY domain-containing protein</fullName>
    </recommendedName>
</protein>
<evidence type="ECO:0000256" key="1">
    <source>
        <dbReference type="ARBA" id="ARBA00022723"/>
    </source>
</evidence>
<accession>A0A8C1U1S5</accession>
<proteinExistence type="predicted"/>
<sequence>IDIYTFILQGCFKLIKSDTYIYNFSSLLLCSDACDLTLDPNTANTKLILSEDNRKATLVENHQPYPGHAERFEHYEQVLCVESLTGRCYWEAEWSGWVDIAVTYKGISRKGRSDGCDYGLNDKSWSLSCIKGRYTVWYDKISIDIPVPLPQSNRVGVYLDVLAGSLSFYSVSDTHTLTHLHTFNTTFTEPLYAGIGVFYNNCSVCLCLI</sequence>
<dbReference type="PANTHER" id="PTHR25465:SF14">
    <property type="entry name" value="E3 UBIQUITIN-PROTEIN LIGASE TRIM65"/>
    <property type="match status" value="1"/>
</dbReference>